<dbReference type="InterPro" id="IPR029016">
    <property type="entry name" value="GAF-like_dom_sf"/>
</dbReference>
<feature type="domain" description="GAF" evidence="2">
    <location>
        <begin position="42"/>
        <end position="215"/>
    </location>
</feature>
<dbReference type="AlphaFoldDB" id="A0A9D9I581"/>
<dbReference type="Proteomes" id="UP000823597">
    <property type="component" value="Unassembled WGS sequence"/>
</dbReference>
<dbReference type="GO" id="GO:0033745">
    <property type="term" value="F:L-methionine-(R)-S-oxide reductase activity"/>
    <property type="evidence" value="ECO:0007669"/>
    <property type="project" value="TreeGrafter"/>
</dbReference>
<reference evidence="3" key="1">
    <citation type="submission" date="2020-10" db="EMBL/GenBank/DDBJ databases">
        <authorList>
            <person name="Gilroy R."/>
        </authorList>
    </citation>
    <scope>NUCLEOTIDE SEQUENCE</scope>
    <source>
        <strain evidence="3">10037</strain>
    </source>
</reference>
<dbReference type="Pfam" id="PF01590">
    <property type="entry name" value="GAF"/>
    <property type="match status" value="1"/>
</dbReference>
<dbReference type="SUPFAM" id="SSF55781">
    <property type="entry name" value="GAF domain-like"/>
    <property type="match status" value="1"/>
</dbReference>
<gene>
    <name evidence="3" type="ORF">IAB93_07790</name>
</gene>
<dbReference type="Gene3D" id="3.30.450.40">
    <property type="match status" value="1"/>
</dbReference>
<sequence>MAEELVVPSGGNKEEKYIALLPQLEALVDPEAGFIANAANCAAALHQTFGYLWTGFYLVKQDSHAPETHSAENLAAENLAAENLAAGTPASHGELVLGPFQGPIACTRIGYGRGVCGTAWKEGRTLIVPDVNEFPGHIACSSASRSEIVVPVFNRRVGLHPGGNFRRRIGREIDWAPGRHEDESIIAVLDIDSSDIGTFDETDKKYLEKICSLLA</sequence>
<organism evidence="3 4">
    <name type="scientific">Candidatus Merdivivens pullistercoris</name>
    <dbReference type="NCBI Taxonomy" id="2840873"/>
    <lineage>
        <taxon>Bacteria</taxon>
        <taxon>Pseudomonadati</taxon>
        <taxon>Bacteroidota</taxon>
        <taxon>Bacteroidia</taxon>
        <taxon>Bacteroidales</taxon>
        <taxon>Muribaculaceae</taxon>
        <taxon>Muribaculaceae incertae sedis</taxon>
        <taxon>Candidatus Merdivivens</taxon>
    </lineage>
</organism>
<name>A0A9D9I581_9BACT</name>
<evidence type="ECO:0000313" key="4">
    <source>
        <dbReference type="Proteomes" id="UP000823597"/>
    </source>
</evidence>
<evidence type="ECO:0000313" key="3">
    <source>
        <dbReference type="EMBL" id="MBO8465880.1"/>
    </source>
</evidence>
<comment type="caution">
    <text evidence="3">The sequence shown here is derived from an EMBL/GenBank/DDBJ whole genome shotgun (WGS) entry which is preliminary data.</text>
</comment>
<dbReference type="EMBL" id="JADIME010000081">
    <property type="protein sequence ID" value="MBO8465880.1"/>
    <property type="molecule type" value="Genomic_DNA"/>
</dbReference>
<dbReference type="InterPro" id="IPR003018">
    <property type="entry name" value="GAF"/>
</dbReference>
<dbReference type="PANTHER" id="PTHR21021">
    <property type="entry name" value="GAF/PUTATIVE CYTOSKELETAL PROTEIN"/>
    <property type="match status" value="1"/>
</dbReference>
<accession>A0A9D9I581</accession>
<dbReference type="InterPro" id="IPR051330">
    <property type="entry name" value="Phosphatase_reg/MetRdx"/>
</dbReference>
<evidence type="ECO:0000256" key="1">
    <source>
        <dbReference type="ARBA" id="ARBA00038454"/>
    </source>
</evidence>
<reference evidence="3" key="2">
    <citation type="journal article" date="2021" name="PeerJ">
        <title>Extensive microbial diversity within the chicken gut microbiome revealed by metagenomics and culture.</title>
        <authorList>
            <person name="Gilroy R."/>
            <person name="Ravi A."/>
            <person name="Getino M."/>
            <person name="Pursley I."/>
            <person name="Horton D.L."/>
            <person name="Alikhan N.F."/>
            <person name="Baker D."/>
            <person name="Gharbi K."/>
            <person name="Hall N."/>
            <person name="Watson M."/>
            <person name="Adriaenssens E.M."/>
            <person name="Foster-Nyarko E."/>
            <person name="Jarju S."/>
            <person name="Secka A."/>
            <person name="Antonio M."/>
            <person name="Oren A."/>
            <person name="Chaudhuri R.R."/>
            <person name="La Ragione R."/>
            <person name="Hildebrand F."/>
            <person name="Pallen M.J."/>
        </authorList>
    </citation>
    <scope>NUCLEOTIDE SEQUENCE</scope>
    <source>
        <strain evidence="3">10037</strain>
    </source>
</reference>
<evidence type="ECO:0000259" key="2">
    <source>
        <dbReference type="Pfam" id="PF01590"/>
    </source>
</evidence>
<dbReference type="GO" id="GO:0005829">
    <property type="term" value="C:cytosol"/>
    <property type="evidence" value="ECO:0007669"/>
    <property type="project" value="TreeGrafter"/>
</dbReference>
<comment type="similarity">
    <text evidence="1">Belongs to the free Met sulfoxide reductase family.</text>
</comment>
<protein>
    <submittedName>
        <fullName evidence="3">GAF domain-containing protein</fullName>
    </submittedName>
</protein>
<dbReference type="PANTHER" id="PTHR21021:SF15">
    <property type="entry name" value="FREE METHIONINE-R-SULFOXIDE REDUCTASE"/>
    <property type="match status" value="1"/>
</dbReference>
<proteinExistence type="inferred from homology"/>